<evidence type="ECO:0000256" key="3">
    <source>
        <dbReference type="ARBA" id="ARBA00022448"/>
    </source>
</evidence>
<evidence type="ECO:0000256" key="8">
    <source>
        <dbReference type="ARBA" id="ARBA00023286"/>
    </source>
</evidence>
<evidence type="ECO:0000256" key="5">
    <source>
        <dbReference type="ARBA" id="ARBA00022989"/>
    </source>
</evidence>
<keyword evidence="11" id="KW-1185">Reference proteome</keyword>
<keyword evidence="7 10" id="KW-0472">Membrane</keyword>
<evidence type="ECO:0000313" key="12">
    <source>
        <dbReference type="RefSeq" id="XP_014678562.1"/>
    </source>
</evidence>
<protein>
    <submittedName>
        <fullName evidence="12">P2X purinoceptor 4-like</fullName>
    </submittedName>
</protein>
<dbReference type="PANTHER" id="PTHR10125">
    <property type="entry name" value="P2X PURINOCEPTOR"/>
    <property type="match status" value="1"/>
</dbReference>
<dbReference type="InterPro" id="IPR059116">
    <property type="entry name" value="P2X_receptor"/>
</dbReference>
<gene>
    <name evidence="12" type="primary">LOC106818360</name>
</gene>
<evidence type="ECO:0000256" key="6">
    <source>
        <dbReference type="ARBA" id="ARBA00023065"/>
    </source>
</evidence>
<accession>A0ABM1F291</accession>
<dbReference type="PANTHER" id="PTHR10125:SF31">
    <property type="entry name" value="P2X RECEPTOR E"/>
    <property type="match status" value="1"/>
</dbReference>
<comment type="similarity">
    <text evidence="2">Belongs to the P2X receptor family.</text>
</comment>
<keyword evidence="6" id="KW-0406">Ion transport</keyword>
<evidence type="ECO:0000256" key="9">
    <source>
        <dbReference type="ARBA" id="ARBA00023303"/>
    </source>
</evidence>
<evidence type="ECO:0000256" key="7">
    <source>
        <dbReference type="ARBA" id="ARBA00023136"/>
    </source>
</evidence>
<evidence type="ECO:0000313" key="11">
    <source>
        <dbReference type="Proteomes" id="UP000695022"/>
    </source>
</evidence>
<dbReference type="PRINTS" id="PR01307">
    <property type="entry name" value="P2XRECEPTOR"/>
</dbReference>
<dbReference type="InterPro" id="IPR001429">
    <property type="entry name" value="P2X_purnocptor"/>
</dbReference>
<evidence type="ECO:0000256" key="10">
    <source>
        <dbReference type="SAM" id="Phobius"/>
    </source>
</evidence>
<evidence type="ECO:0000256" key="4">
    <source>
        <dbReference type="ARBA" id="ARBA00022692"/>
    </source>
</evidence>
<dbReference type="RefSeq" id="XP_014678562.1">
    <property type="nucleotide sequence ID" value="XM_014823076.1"/>
</dbReference>
<keyword evidence="9" id="KW-0407">Ion channel</keyword>
<dbReference type="PIRSF" id="PIRSF005713">
    <property type="entry name" value="P2X_purinoceptor"/>
    <property type="match status" value="1"/>
</dbReference>
<dbReference type="InterPro" id="IPR027309">
    <property type="entry name" value="P2X_extracellular_dom_sf"/>
</dbReference>
<dbReference type="Gene3D" id="1.10.287.940">
    <property type="entry name" value="atp-gated p2x4 ion channel"/>
    <property type="match status" value="1"/>
</dbReference>
<dbReference type="Proteomes" id="UP000695022">
    <property type="component" value="Unplaced"/>
</dbReference>
<feature type="transmembrane region" description="Helical" evidence="10">
    <location>
        <begin position="345"/>
        <end position="367"/>
    </location>
</feature>
<organism evidence="11 12">
    <name type="scientific">Priapulus caudatus</name>
    <name type="common">Priapulid worm</name>
    <dbReference type="NCBI Taxonomy" id="37621"/>
    <lineage>
        <taxon>Eukaryota</taxon>
        <taxon>Metazoa</taxon>
        <taxon>Ecdysozoa</taxon>
        <taxon>Scalidophora</taxon>
        <taxon>Priapulida</taxon>
        <taxon>Priapulimorpha</taxon>
        <taxon>Priapulimorphida</taxon>
        <taxon>Priapulidae</taxon>
        <taxon>Priapulus</taxon>
    </lineage>
</organism>
<keyword evidence="5 10" id="KW-1133">Transmembrane helix</keyword>
<evidence type="ECO:0000256" key="2">
    <source>
        <dbReference type="ARBA" id="ARBA00009848"/>
    </source>
</evidence>
<proteinExistence type="inferred from homology"/>
<keyword evidence="4 10" id="KW-0812">Transmembrane</keyword>
<dbReference type="Pfam" id="PF00864">
    <property type="entry name" value="P2X_receptor"/>
    <property type="match status" value="1"/>
</dbReference>
<feature type="transmembrane region" description="Helical" evidence="10">
    <location>
        <begin position="32"/>
        <end position="51"/>
    </location>
</feature>
<keyword evidence="3" id="KW-0813">Transport</keyword>
<dbReference type="Gene3D" id="2.60.490.10">
    <property type="entry name" value="atp-gated p2x4 ion channel domain"/>
    <property type="match status" value="1"/>
</dbReference>
<dbReference type="GeneID" id="106818360"/>
<reference evidence="12" key="1">
    <citation type="submission" date="2025-08" db="UniProtKB">
        <authorList>
            <consortium name="RefSeq"/>
        </authorList>
    </citation>
    <scope>IDENTIFICATION</scope>
</reference>
<dbReference type="NCBIfam" id="TIGR00863">
    <property type="entry name" value="P2X"/>
    <property type="match status" value="1"/>
</dbReference>
<evidence type="ECO:0000256" key="1">
    <source>
        <dbReference type="ARBA" id="ARBA00004308"/>
    </source>
</evidence>
<name>A0ABM1F291_PRICU</name>
<keyword evidence="8" id="KW-1071">Ligand-gated ion channel</keyword>
<comment type="subcellular location">
    <subcellularLocation>
        <location evidence="1">Endomembrane system</location>
    </subcellularLocation>
</comment>
<sequence>MGVLSYARRGVAVFFEYDTPRIVHIRSKKVGVINRIIQFLIVAYIVGYVIIYSKGYQKFGGIDSAVTTKVKGTIYTNVSGLDPLYNNRIWDVGDYIQPAQENGAFFVMTNVIITPNQTQGECAEDPAIMPCDTADNCTAGEQTPNGNGVMTGECVSYPPEPTLRSCEIHAWCPVELDELPLEEALLKNSSVFTVLLKNSVEFPQFGIKRRNILNTMDSEFLHKCRYDPNNATAKLCPVFELGVLASSAGQDYAKMAIKGGVMEIVITWDCNFDRDVHECISAIQLLPSRRPNDELAKGYNFRYAHYYYTGDVQTRVLYKAYGIRFMISVTGQAGKFNIIPLATNIGAGLALLGIATICCDVVVLYLLNKRDFYYEKKYLTVKDQDAFLLGEEDNGPPDAGSTR</sequence>